<reference evidence="8 9" key="1">
    <citation type="submission" date="2019-03" db="EMBL/GenBank/DDBJ databases">
        <title>Genomic Encyclopedia of Type Strains, Phase IV (KMG-IV): sequencing the most valuable type-strain genomes for metagenomic binning, comparative biology and taxonomic classification.</title>
        <authorList>
            <person name="Goeker M."/>
        </authorList>
    </citation>
    <scope>NUCLEOTIDE SEQUENCE [LARGE SCALE GENOMIC DNA]</scope>
    <source>
        <strain evidence="8 9">DSM 24830</strain>
    </source>
</reference>
<comment type="caution">
    <text evidence="8">The sequence shown here is derived from an EMBL/GenBank/DDBJ whole genome shotgun (WGS) entry which is preliminary data.</text>
</comment>
<comment type="similarity">
    <text evidence="2 7">Belongs to the DMRL synthase family.</text>
</comment>
<dbReference type="SUPFAM" id="SSF52121">
    <property type="entry name" value="Lumazine synthase"/>
    <property type="match status" value="1"/>
</dbReference>
<keyword evidence="9" id="KW-1185">Reference proteome</keyword>
<feature type="binding site" evidence="7">
    <location>
        <position position="121"/>
    </location>
    <ligand>
        <name>(2S)-2-hydroxy-3-oxobutyl phosphate</name>
        <dbReference type="ChEBI" id="CHEBI:58830"/>
    </ligand>
</feature>
<evidence type="ECO:0000256" key="5">
    <source>
        <dbReference type="ARBA" id="ARBA00022679"/>
    </source>
</evidence>
<proteinExistence type="inferred from homology"/>
<dbReference type="InterPro" id="IPR036467">
    <property type="entry name" value="LS/RS_sf"/>
</dbReference>
<feature type="binding site" evidence="7">
    <location>
        <begin position="74"/>
        <end position="76"/>
    </location>
    <ligand>
        <name>5-amino-6-(D-ribitylamino)uracil</name>
        <dbReference type="ChEBI" id="CHEBI:15934"/>
    </ligand>
</feature>
<organism evidence="8 9">
    <name type="scientific">Cocleimonas flava</name>
    <dbReference type="NCBI Taxonomy" id="634765"/>
    <lineage>
        <taxon>Bacteria</taxon>
        <taxon>Pseudomonadati</taxon>
        <taxon>Pseudomonadota</taxon>
        <taxon>Gammaproteobacteria</taxon>
        <taxon>Thiotrichales</taxon>
        <taxon>Thiotrichaceae</taxon>
        <taxon>Cocleimonas</taxon>
    </lineage>
</organism>
<evidence type="ECO:0000256" key="6">
    <source>
        <dbReference type="ARBA" id="ARBA00048785"/>
    </source>
</evidence>
<keyword evidence="4 7" id="KW-0686">Riboflavin biosynthesis</keyword>
<evidence type="ECO:0000256" key="3">
    <source>
        <dbReference type="ARBA" id="ARBA00012664"/>
    </source>
</evidence>
<name>A0A4R1F4L2_9GAMM</name>
<comment type="catalytic activity">
    <reaction evidence="6 7">
        <text>(2S)-2-hydroxy-3-oxobutyl phosphate + 5-amino-6-(D-ribitylamino)uracil = 6,7-dimethyl-8-(1-D-ribityl)lumazine + phosphate + 2 H2O + H(+)</text>
        <dbReference type="Rhea" id="RHEA:26152"/>
        <dbReference type="ChEBI" id="CHEBI:15377"/>
        <dbReference type="ChEBI" id="CHEBI:15378"/>
        <dbReference type="ChEBI" id="CHEBI:15934"/>
        <dbReference type="ChEBI" id="CHEBI:43474"/>
        <dbReference type="ChEBI" id="CHEBI:58201"/>
        <dbReference type="ChEBI" id="CHEBI:58830"/>
        <dbReference type="EC" id="2.5.1.78"/>
    </reaction>
</comment>
<dbReference type="GO" id="GO:0000906">
    <property type="term" value="F:6,7-dimethyl-8-ribityllumazine synthase activity"/>
    <property type="evidence" value="ECO:0007669"/>
    <property type="project" value="UniProtKB-UniRule"/>
</dbReference>
<dbReference type="RefSeq" id="WP_131904876.1">
    <property type="nucleotide sequence ID" value="NZ_BAAAFU010000008.1"/>
</dbReference>
<feature type="binding site" evidence="7">
    <location>
        <begin position="50"/>
        <end position="52"/>
    </location>
    <ligand>
        <name>5-amino-6-(D-ribitylamino)uracil</name>
        <dbReference type="ChEBI" id="CHEBI:15934"/>
    </ligand>
</feature>
<evidence type="ECO:0000313" key="9">
    <source>
        <dbReference type="Proteomes" id="UP000294887"/>
    </source>
</evidence>
<dbReference type="PANTHER" id="PTHR21058">
    <property type="entry name" value="6,7-DIMETHYL-8-RIBITYLLUMAZINE SYNTHASE DMRL SYNTHASE LUMAZINE SYNTHASE"/>
    <property type="match status" value="1"/>
</dbReference>
<dbReference type="Proteomes" id="UP000294887">
    <property type="component" value="Unassembled WGS sequence"/>
</dbReference>
<dbReference type="NCBIfam" id="NF009084">
    <property type="entry name" value="PRK12419.1"/>
    <property type="match status" value="1"/>
</dbReference>
<dbReference type="Gene3D" id="3.40.50.960">
    <property type="entry name" value="Lumazine/riboflavin synthase"/>
    <property type="match status" value="1"/>
</dbReference>
<dbReference type="PANTHER" id="PTHR21058:SF0">
    <property type="entry name" value="6,7-DIMETHYL-8-RIBITYLLUMAZINE SYNTHASE"/>
    <property type="match status" value="1"/>
</dbReference>
<dbReference type="HAMAP" id="MF_00178">
    <property type="entry name" value="Lumazine_synth"/>
    <property type="match status" value="1"/>
</dbReference>
<evidence type="ECO:0000256" key="7">
    <source>
        <dbReference type="HAMAP-Rule" id="MF_00178"/>
    </source>
</evidence>
<dbReference type="GO" id="GO:0005829">
    <property type="term" value="C:cytosol"/>
    <property type="evidence" value="ECO:0007669"/>
    <property type="project" value="TreeGrafter"/>
</dbReference>
<feature type="binding site" evidence="7">
    <location>
        <position position="107"/>
    </location>
    <ligand>
        <name>5-amino-6-(D-ribitylamino)uracil</name>
        <dbReference type="ChEBI" id="CHEBI:15934"/>
    </ligand>
</feature>
<gene>
    <name evidence="7" type="primary">ribH</name>
    <name evidence="8" type="ORF">EV695_1098</name>
</gene>
<dbReference type="InterPro" id="IPR002180">
    <property type="entry name" value="LS/RS"/>
</dbReference>
<comment type="function">
    <text evidence="7">Catalyzes the formation of 6,7-dimethyl-8-ribityllumazine by condensation of 5-amino-6-(D-ribitylamino)uracil with 3,4-dihydroxy-2-butanone 4-phosphate. This is the penultimate step in the biosynthesis of riboflavin.</text>
</comment>
<dbReference type="AlphaFoldDB" id="A0A4R1F4L2"/>
<dbReference type="GO" id="GO:0009231">
    <property type="term" value="P:riboflavin biosynthetic process"/>
    <property type="evidence" value="ECO:0007669"/>
    <property type="project" value="UniProtKB-UniRule"/>
</dbReference>
<comment type="caution">
    <text evidence="7">Lacks conserved residue(s) required for the propagation of feature annotation.</text>
</comment>
<evidence type="ECO:0000256" key="1">
    <source>
        <dbReference type="ARBA" id="ARBA00004917"/>
    </source>
</evidence>
<dbReference type="EMBL" id="SMFQ01000002">
    <property type="protein sequence ID" value="TCJ89236.1"/>
    <property type="molecule type" value="Genomic_DNA"/>
</dbReference>
<dbReference type="GO" id="GO:0009349">
    <property type="term" value="C:riboflavin synthase complex"/>
    <property type="evidence" value="ECO:0007669"/>
    <property type="project" value="InterPro"/>
</dbReference>
<evidence type="ECO:0000256" key="4">
    <source>
        <dbReference type="ARBA" id="ARBA00022619"/>
    </source>
</evidence>
<dbReference type="UniPathway" id="UPA00275">
    <property type="reaction ID" value="UER00404"/>
</dbReference>
<evidence type="ECO:0000256" key="2">
    <source>
        <dbReference type="ARBA" id="ARBA00007424"/>
    </source>
</evidence>
<dbReference type="Pfam" id="PF00885">
    <property type="entry name" value="DMRL_synthase"/>
    <property type="match status" value="1"/>
</dbReference>
<keyword evidence="5 7" id="KW-0808">Transferase</keyword>
<dbReference type="EC" id="2.5.1.78" evidence="3 7"/>
<protein>
    <recommendedName>
        <fullName evidence="3 7">6,7-dimethyl-8-ribityllumazine synthase</fullName>
        <shortName evidence="7">DMRL synthase</shortName>
        <shortName evidence="7">LS</shortName>
        <shortName evidence="7">Lumazine synthase</shortName>
        <ecNumber evidence="3 7">2.5.1.78</ecNumber>
    </recommendedName>
</protein>
<accession>A0A4R1F4L2</accession>
<comment type="subunit">
    <text evidence="7">Forms an icosahedral capsid composed of 60 subunits, arranged as a dodecamer of pentamers.</text>
</comment>
<sequence>MNNHNQAKICYIQSSWHKNIVNELKNSCINTLIEQGIAKENISEVDVPGALEIPLQAKLRAETGQYSLIIVAGLIVDGGIYRHEFVADSIIKSIMDIQLDTRIPIIHSIMTPINFHEGAEHEAFFFKHFATKGKEAAEACIQTLNNCEDVKQYSHEKLKIA</sequence>
<comment type="pathway">
    <text evidence="1 7">Cofactor biosynthesis; riboflavin biosynthesis; riboflavin from 2-hydroxy-3-oxobutyl phosphate and 5-amino-6-(D-ribitylamino)uracil: step 1/2.</text>
</comment>
<dbReference type="InterPro" id="IPR034964">
    <property type="entry name" value="LS"/>
</dbReference>
<evidence type="ECO:0000313" key="8">
    <source>
        <dbReference type="EMBL" id="TCJ89236.1"/>
    </source>
</evidence>
<feature type="active site" description="Proton donor" evidence="7">
    <location>
        <position position="82"/>
    </location>
</feature>
<feature type="binding site" evidence="7">
    <location>
        <position position="16"/>
    </location>
    <ligand>
        <name>5-amino-6-(D-ribitylamino)uracil</name>
        <dbReference type="ChEBI" id="CHEBI:15934"/>
    </ligand>
</feature>
<dbReference type="OrthoDB" id="9797659at2"/>